<feature type="region of interest" description="Disordered" evidence="1">
    <location>
        <begin position="116"/>
        <end position="139"/>
    </location>
</feature>
<evidence type="ECO:0000313" key="3">
    <source>
        <dbReference type="Proteomes" id="UP000746690"/>
    </source>
</evidence>
<accession>A0ABX1RTU4</accession>
<keyword evidence="3" id="KW-1185">Reference proteome</keyword>
<proteinExistence type="predicted"/>
<name>A0ABX1RTU4_9FLAO</name>
<dbReference type="Proteomes" id="UP000746690">
    <property type="component" value="Unassembled WGS sequence"/>
</dbReference>
<protein>
    <submittedName>
        <fullName evidence="2">Uncharacterized protein</fullName>
    </submittedName>
</protein>
<sequence>MKKNNKDSNFRAPKGVITEDRGKELSNAWSSKNSALFSKSGKKAGEGEIKYLRWSLEDLRNYLDYAEHEANKKGYDMTGVRVYFAAYPEKRGQNTLFFAPEGRKLVSNTRKISASLRSKDEENIPIPPFNNGEGGSGGY</sequence>
<evidence type="ECO:0000256" key="1">
    <source>
        <dbReference type="SAM" id="MobiDB-lite"/>
    </source>
</evidence>
<gene>
    <name evidence="2" type="ORF">HHX25_00275</name>
</gene>
<dbReference type="RefSeq" id="WP_169668891.1">
    <property type="nucleotide sequence ID" value="NZ_JABBHF010000001.1"/>
</dbReference>
<reference evidence="2 3" key="1">
    <citation type="submission" date="2020-04" db="EMBL/GenBank/DDBJ databases">
        <title>A Flavivirga sp. nov.</title>
        <authorList>
            <person name="Sun X."/>
        </authorList>
    </citation>
    <scope>NUCLEOTIDE SEQUENCE [LARGE SCALE GENOMIC DNA]</scope>
    <source>
        <strain evidence="2 3">Y03</strain>
    </source>
</reference>
<feature type="region of interest" description="Disordered" evidence="1">
    <location>
        <begin position="1"/>
        <end position="23"/>
    </location>
</feature>
<organism evidence="2 3">
    <name type="scientific">Flavivirga algicola</name>
    <dbReference type="NCBI Taxonomy" id="2729136"/>
    <lineage>
        <taxon>Bacteria</taxon>
        <taxon>Pseudomonadati</taxon>
        <taxon>Bacteroidota</taxon>
        <taxon>Flavobacteriia</taxon>
        <taxon>Flavobacteriales</taxon>
        <taxon>Flavobacteriaceae</taxon>
        <taxon>Flavivirga</taxon>
    </lineage>
</organism>
<dbReference type="EMBL" id="JABBHF010000001">
    <property type="protein sequence ID" value="NMH85929.1"/>
    <property type="molecule type" value="Genomic_DNA"/>
</dbReference>
<comment type="caution">
    <text evidence="2">The sequence shown here is derived from an EMBL/GenBank/DDBJ whole genome shotgun (WGS) entry which is preliminary data.</text>
</comment>
<evidence type="ECO:0000313" key="2">
    <source>
        <dbReference type="EMBL" id="NMH85929.1"/>
    </source>
</evidence>